<accession>A0A251UUX7</accession>
<dbReference type="EMBL" id="CM007893">
    <property type="protein sequence ID" value="OTG27177.1"/>
    <property type="molecule type" value="Genomic_DNA"/>
</dbReference>
<proteinExistence type="predicted"/>
<keyword evidence="2" id="KW-1185">Reference proteome</keyword>
<dbReference type="PANTHER" id="PTHR45290">
    <property type="entry name" value="OS03G0300300 PROTEIN"/>
    <property type="match status" value="1"/>
</dbReference>
<reference evidence="2" key="1">
    <citation type="journal article" date="2017" name="Nature">
        <title>The sunflower genome provides insights into oil metabolism, flowering and Asterid evolution.</title>
        <authorList>
            <person name="Badouin H."/>
            <person name="Gouzy J."/>
            <person name="Grassa C.J."/>
            <person name="Murat F."/>
            <person name="Staton S.E."/>
            <person name="Cottret L."/>
            <person name="Lelandais-Briere C."/>
            <person name="Owens G.L."/>
            <person name="Carrere S."/>
            <person name="Mayjonade B."/>
            <person name="Legrand L."/>
            <person name="Gill N."/>
            <person name="Kane N.C."/>
            <person name="Bowers J.E."/>
            <person name="Hubner S."/>
            <person name="Bellec A."/>
            <person name="Berard A."/>
            <person name="Berges H."/>
            <person name="Blanchet N."/>
            <person name="Boniface M.C."/>
            <person name="Brunel D."/>
            <person name="Catrice O."/>
            <person name="Chaidir N."/>
            <person name="Claudel C."/>
            <person name="Donnadieu C."/>
            <person name="Faraut T."/>
            <person name="Fievet G."/>
            <person name="Helmstetter N."/>
            <person name="King M."/>
            <person name="Knapp S.J."/>
            <person name="Lai Z."/>
            <person name="Le Paslier M.C."/>
            <person name="Lippi Y."/>
            <person name="Lorenzon L."/>
            <person name="Mandel J.R."/>
            <person name="Marage G."/>
            <person name="Marchand G."/>
            <person name="Marquand E."/>
            <person name="Bret-Mestries E."/>
            <person name="Morien E."/>
            <person name="Nambeesan S."/>
            <person name="Nguyen T."/>
            <person name="Pegot-Espagnet P."/>
            <person name="Pouilly N."/>
            <person name="Raftis F."/>
            <person name="Sallet E."/>
            <person name="Schiex T."/>
            <person name="Thomas J."/>
            <person name="Vandecasteele C."/>
            <person name="Vares D."/>
            <person name="Vear F."/>
            <person name="Vautrin S."/>
            <person name="Crespi M."/>
            <person name="Mangin B."/>
            <person name="Burke J.M."/>
            <person name="Salse J."/>
            <person name="Munos S."/>
            <person name="Vincourt P."/>
            <person name="Rieseberg L.H."/>
            <person name="Langlade N.B."/>
        </authorList>
    </citation>
    <scope>NUCLEOTIDE SEQUENCE [LARGE SCALE GENOMIC DNA]</scope>
    <source>
        <strain evidence="2">cv. SF193</strain>
    </source>
</reference>
<dbReference type="InParanoid" id="A0A251UUX7"/>
<protein>
    <submittedName>
        <fullName evidence="1">Uncharacterized protein</fullName>
    </submittedName>
</protein>
<organism evidence="1 2">
    <name type="scientific">Helianthus annuus</name>
    <name type="common">Common sunflower</name>
    <dbReference type="NCBI Taxonomy" id="4232"/>
    <lineage>
        <taxon>Eukaryota</taxon>
        <taxon>Viridiplantae</taxon>
        <taxon>Streptophyta</taxon>
        <taxon>Embryophyta</taxon>
        <taxon>Tracheophyta</taxon>
        <taxon>Spermatophyta</taxon>
        <taxon>Magnoliopsida</taxon>
        <taxon>eudicotyledons</taxon>
        <taxon>Gunneridae</taxon>
        <taxon>Pentapetalae</taxon>
        <taxon>asterids</taxon>
        <taxon>campanulids</taxon>
        <taxon>Asterales</taxon>
        <taxon>Asteraceae</taxon>
        <taxon>Asteroideae</taxon>
        <taxon>Heliantheae alliance</taxon>
        <taxon>Heliantheae</taxon>
        <taxon>Helianthus</taxon>
    </lineage>
</organism>
<gene>
    <name evidence="1" type="ORF">HannXRQ_Chr04g0097181</name>
</gene>
<dbReference type="Proteomes" id="UP000215914">
    <property type="component" value="Chromosome 4"/>
</dbReference>
<evidence type="ECO:0000313" key="2">
    <source>
        <dbReference type="Proteomes" id="UP000215914"/>
    </source>
</evidence>
<dbReference type="PANTHER" id="PTHR45290:SF3">
    <property type="entry name" value="OS01G0649000 PROTEIN"/>
    <property type="match status" value="1"/>
</dbReference>
<evidence type="ECO:0000313" key="1">
    <source>
        <dbReference type="EMBL" id="OTG27177.1"/>
    </source>
</evidence>
<name>A0A251UUX7_HELAN</name>
<dbReference type="AlphaFoldDB" id="A0A251UUX7"/>
<sequence length="114" mass="13360">MAMLESFQFRRRRRISEVFFRCGMAQCFICLVWRIQTHYHIHFFRQSNRAHKRIRQQKATDGPVLLMKDRPLTIDCKSGSSGSNGENLFVLSVSDSGIVYVWNMKTKSQVNKSN</sequence>